<dbReference type="FunFam" id="1.20.120.1770:FF:000001">
    <property type="entry name" value="Cytochrome b reductase 1"/>
    <property type="match status" value="1"/>
</dbReference>
<evidence type="ECO:0000256" key="2">
    <source>
        <dbReference type="ARBA" id="ARBA00004141"/>
    </source>
</evidence>
<dbReference type="PROSITE" id="PS50939">
    <property type="entry name" value="CYTOCHROME_B561"/>
    <property type="match status" value="1"/>
</dbReference>
<proteinExistence type="predicted"/>
<evidence type="ECO:0000256" key="4">
    <source>
        <dbReference type="ARBA" id="ARBA00022617"/>
    </source>
</evidence>
<feature type="transmembrane region" description="Helical" evidence="11">
    <location>
        <begin position="236"/>
        <end position="257"/>
    </location>
</feature>
<keyword evidence="3" id="KW-0813">Transport</keyword>
<keyword evidence="9" id="KW-0408">Iron</keyword>
<dbReference type="GO" id="GO:0016020">
    <property type="term" value="C:membrane"/>
    <property type="evidence" value="ECO:0007669"/>
    <property type="project" value="UniProtKB-SubCell"/>
</dbReference>
<dbReference type="PANTHER" id="PTHR10106:SF0">
    <property type="entry name" value="LD36721P"/>
    <property type="match status" value="1"/>
</dbReference>
<dbReference type="Gene3D" id="1.20.120.1770">
    <property type="match status" value="1"/>
</dbReference>
<dbReference type="AlphaFoldDB" id="A0A5E4MGQ1"/>
<protein>
    <submittedName>
        <fullName evidence="13">Cytochrome b561/ferric reductase transmembrane</fullName>
    </submittedName>
</protein>
<keyword evidence="5 11" id="KW-0812">Transmembrane</keyword>
<evidence type="ECO:0000256" key="9">
    <source>
        <dbReference type="ARBA" id="ARBA00023004"/>
    </source>
</evidence>
<dbReference type="InterPro" id="IPR006593">
    <property type="entry name" value="Cyt_b561/ferric_Rdtase_TM"/>
</dbReference>
<keyword evidence="6" id="KW-0479">Metal-binding</keyword>
<evidence type="ECO:0000256" key="3">
    <source>
        <dbReference type="ARBA" id="ARBA00022448"/>
    </source>
</evidence>
<sequence length="264" mass="30129">MIHCYTKVTLELAVDKYLDTFTMDGNNLNNHKENGNKVSAVSYVRISTSFYTLFQITGILIVLSVFFWLHNFRNGFGFSEIGKVCNWHPLLMTIAFIYLFANSILHFRYFHNDDKLLLKIQHAIIHCIIIIVAAFGIWAGLSSNKIAKPPVPKFYSLHSWLGIITIILFVSQFSSGFVSFLYPEINVQYKKALMPYHKSFGILTFVLSVVTTVLGFSEKIISALNCQHNCMPTEGLLLNFLGIIVLFYSILVLYLLIKPDHKKS</sequence>
<evidence type="ECO:0000256" key="8">
    <source>
        <dbReference type="ARBA" id="ARBA00022989"/>
    </source>
</evidence>
<evidence type="ECO:0000313" key="14">
    <source>
        <dbReference type="Proteomes" id="UP000325440"/>
    </source>
</evidence>
<keyword evidence="10 11" id="KW-0472">Membrane</keyword>
<dbReference type="GO" id="GO:0016491">
    <property type="term" value="F:oxidoreductase activity"/>
    <property type="evidence" value="ECO:0007669"/>
    <property type="project" value="InterPro"/>
</dbReference>
<dbReference type="SMART" id="SM00665">
    <property type="entry name" value="B561"/>
    <property type="match status" value="1"/>
</dbReference>
<dbReference type="InterPro" id="IPR043205">
    <property type="entry name" value="CYB561/CYBRD1-like"/>
</dbReference>
<keyword evidence="7" id="KW-0249">Electron transport</keyword>
<feature type="transmembrane region" description="Helical" evidence="11">
    <location>
        <begin position="161"/>
        <end position="183"/>
    </location>
</feature>
<evidence type="ECO:0000256" key="10">
    <source>
        <dbReference type="ARBA" id="ARBA00023136"/>
    </source>
</evidence>
<feature type="transmembrane region" description="Helical" evidence="11">
    <location>
        <begin position="90"/>
        <end position="111"/>
    </location>
</feature>
<comment type="subcellular location">
    <subcellularLocation>
        <location evidence="2">Membrane</location>
        <topology evidence="2">Multi-pass membrane protein</topology>
    </subcellularLocation>
</comment>
<reference evidence="13 14" key="1">
    <citation type="submission" date="2019-08" db="EMBL/GenBank/DDBJ databases">
        <authorList>
            <person name="Alioto T."/>
            <person name="Alioto T."/>
            <person name="Gomez Garrido J."/>
        </authorList>
    </citation>
    <scope>NUCLEOTIDE SEQUENCE [LARGE SCALE GENOMIC DNA]</scope>
</reference>
<feature type="transmembrane region" description="Helical" evidence="11">
    <location>
        <begin position="123"/>
        <end position="141"/>
    </location>
</feature>
<evidence type="ECO:0000259" key="12">
    <source>
        <dbReference type="PROSITE" id="PS50939"/>
    </source>
</evidence>
<feature type="transmembrane region" description="Helical" evidence="11">
    <location>
        <begin position="195"/>
        <end position="216"/>
    </location>
</feature>
<accession>A0A5E4MGQ1</accession>
<comment type="cofactor">
    <cofactor evidence="1">
        <name>heme b</name>
        <dbReference type="ChEBI" id="CHEBI:60344"/>
    </cofactor>
</comment>
<name>A0A5E4MGQ1_9HEMI</name>
<keyword evidence="14" id="KW-1185">Reference proteome</keyword>
<evidence type="ECO:0000313" key="13">
    <source>
        <dbReference type="EMBL" id="VVC30068.1"/>
    </source>
</evidence>
<dbReference type="Proteomes" id="UP000325440">
    <property type="component" value="Unassembled WGS sequence"/>
</dbReference>
<dbReference type="Pfam" id="PF03188">
    <property type="entry name" value="Cytochrom_B561"/>
    <property type="match status" value="1"/>
</dbReference>
<dbReference type="OrthoDB" id="907479at2759"/>
<evidence type="ECO:0000256" key="1">
    <source>
        <dbReference type="ARBA" id="ARBA00001970"/>
    </source>
</evidence>
<keyword evidence="4" id="KW-0349">Heme</keyword>
<evidence type="ECO:0000256" key="11">
    <source>
        <dbReference type="SAM" id="Phobius"/>
    </source>
</evidence>
<evidence type="ECO:0000256" key="5">
    <source>
        <dbReference type="ARBA" id="ARBA00022692"/>
    </source>
</evidence>
<gene>
    <name evidence="13" type="ORF">CINCED_3A013962</name>
</gene>
<feature type="transmembrane region" description="Helical" evidence="11">
    <location>
        <begin position="50"/>
        <end position="70"/>
    </location>
</feature>
<evidence type="ECO:0000256" key="7">
    <source>
        <dbReference type="ARBA" id="ARBA00022982"/>
    </source>
</evidence>
<organism evidence="13 14">
    <name type="scientific">Cinara cedri</name>
    <dbReference type="NCBI Taxonomy" id="506608"/>
    <lineage>
        <taxon>Eukaryota</taxon>
        <taxon>Metazoa</taxon>
        <taxon>Ecdysozoa</taxon>
        <taxon>Arthropoda</taxon>
        <taxon>Hexapoda</taxon>
        <taxon>Insecta</taxon>
        <taxon>Pterygota</taxon>
        <taxon>Neoptera</taxon>
        <taxon>Paraneoptera</taxon>
        <taxon>Hemiptera</taxon>
        <taxon>Sternorrhyncha</taxon>
        <taxon>Aphidomorpha</taxon>
        <taxon>Aphidoidea</taxon>
        <taxon>Aphididae</taxon>
        <taxon>Lachninae</taxon>
        <taxon>Cinara</taxon>
    </lineage>
</organism>
<dbReference type="PANTHER" id="PTHR10106">
    <property type="entry name" value="CYTOCHROME B561-RELATED"/>
    <property type="match status" value="1"/>
</dbReference>
<dbReference type="EMBL" id="CABPRJ010000504">
    <property type="protein sequence ID" value="VVC30068.1"/>
    <property type="molecule type" value="Genomic_DNA"/>
</dbReference>
<evidence type="ECO:0000256" key="6">
    <source>
        <dbReference type="ARBA" id="ARBA00022723"/>
    </source>
</evidence>
<keyword evidence="8 11" id="KW-1133">Transmembrane helix</keyword>
<dbReference type="GO" id="GO:0046872">
    <property type="term" value="F:metal ion binding"/>
    <property type="evidence" value="ECO:0007669"/>
    <property type="project" value="UniProtKB-KW"/>
</dbReference>
<feature type="domain" description="Cytochrome b561" evidence="12">
    <location>
        <begin position="53"/>
        <end position="257"/>
    </location>
</feature>